<dbReference type="Proteomes" id="UP000823915">
    <property type="component" value="Unassembled WGS sequence"/>
</dbReference>
<dbReference type="SUPFAM" id="SSF53756">
    <property type="entry name" value="UDP-Glycosyltransferase/glycogen phosphorylase"/>
    <property type="match status" value="1"/>
</dbReference>
<reference evidence="3" key="2">
    <citation type="submission" date="2021-04" db="EMBL/GenBank/DDBJ databases">
        <authorList>
            <person name="Gilroy R."/>
        </authorList>
    </citation>
    <scope>NUCLEOTIDE SEQUENCE</scope>
    <source>
        <strain evidence="3">1282</strain>
    </source>
</reference>
<dbReference type="NCBIfam" id="NF038011">
    <property type="entry name" value="PelF"/>
    <property type="match status" value="1"/>
</dbReference>
<sequence>MKICLIAEGCYPYVAGGVSSWVQMLMEGMPQHQFVLYTIGAEERQRGKFKYKLPENLVEVHENFLDQYRDKKARHRATYRLQERERKALVDLITKNETDWDPLFSMFGEGGAYSPNEFLSSDAFLDVVMGACEDTYRLTPFNEVFWTIRSMLLPVLNILRCPVPEADMFHTVSTGYAGILGAMFQYRTGKPFIVTEHGIYSREREEEILKASWVYVYFKQTWINFFLGMASAAYAGAVGPDGLPVRHQEVRQDPHRVSAGGLDGGGRLPIAAVAWRAPSHRGVFGIDPGVLPAHGAVFAGACELLPRRADEPGGALSLPGQVQEPDRHRLFYGPGAVRPQLRVLVLRLQDHRDPAHDLLHEVRRGLLLRQPDHRALPGDLRGGAGSELLQGLPEVLRHGALRRDPDGHPKREPGDGPDPVPGAGPRVRAAVFRGGAVRHLFGKFPAGQRLRPGDAHHLPVPVHGVLLLRAGQEPDYPVFVF</sequence>
<evidence type="ECO:0000256" key="1">
    <source>
        <dbReference type="SAM" id="MobiDB-lite"/>
    </source>
</evidence>
<evidence type="ECO:0000259" key="2">
    <source>
        <dbReference type="Pfam" id="PF11997"/>
    </source>
</evidence>
<reference evidence="3" key="1">
    <citation type="journal article" date="2021" name="PeerJ">
        <title>Extensive microbial diversity within the chicken gut microbiome revealed by metagenomics and culture.</title>
        <authorList>
            <person name="Gilroy R."/>
            <person name="Ravi A."/>
            <person name="Getino M."/>
            <person name="Pursley I."/>
            <person name="Horton D.L."/>
            <person name="Alikhan N.F."/>
            <person name="Baker D."/>
            <person name="Gharbi K."/>
            <person name="Hall N."/>
            <person name="Watson M."/>
            <person name="Adriaenssens E.M."/>
            <person name="Foster-Nyarko E."/>
            <person name="Jarju S."/>
            <person name="Secka A."/>
            <person name="Antonio M."/>
            <person name="Oren A."/>
            <person name="Chaudhuri R.R."/>
            <person name="La Ragione R."/>
            <person name="Hildebrand F."/>
            <person name="Pallen M.J."/>
        </authorList>
    </citation>
    <scope>NUCLEOTIDE SEQUENCE</scope>
    <source>
        <strain evidence="3">1282</strain>
    </source>
</reference>
<evidence type="ECO:0000313" key="4">
    <source>
        <dbReference type="Proteomes" id="UP000823915"/>
    </source>
</evidence>
<dbReference type="InterPro" id="IPR022622">
    <property type="entry name" value="DUF3492"/>
</dbReference>
<proteinExistence type="predicted"/>
<accession>A0A9D1YBE6</accession>
<gene>
    <name evidence="3" type="primary">pelF</name>
    <name evidence="3" type="ORF">H9838_00360</name>
</gene>
<evidence type="ECO:0000313" key="3">
    <source>
        <dbReference type="EMBL" id="HIY25610.1"/>
    </source>
</evidence>
<dbReference type="EMBL" id="DXDU01000007">
    <property type="protein sequence ID" value="HIY25610.1"/>
    <property type="molecule type" value="Genomic_DNA"/>
</dbReference>
<dbReference type="AlphaFoldDB" id="A0A9D1YBE6"/>
<feature type="domain" description="DUF3492" evidence="2">
    <location>
        <begin position="1"/>
        <end position="237"/>
    </location>
</feature>
<name>A0A9D1YBE6_9FIRM</name>
<protein>
    <submittedName>
        <fullName evidence="3">GT4 family glycosyltransferase PelF</fullName>
    </submittedName>
</protein>
<dbReference type="InterPro" id="IPR047691">
    <property type="entry name" value="PelF-like"/>
</dbReference>
<feature type="region of interest" description="Disordered" evidence="1">
    <location>
        <begin position="400"/>
        <end position="426"/>
    </location>
</feature>
<organism evidence="3 4">
    <name type="scientific">Candidatus Acutalibacter pullistercoris</name>
    <dbReference type="NCBI Taxonomy" id="2838418"/>
    <lineage>
        <taxon>Bacteria</taxon>
        <taxon>Bacillati</taxon>
        <taxon>Bacillota</taxon>
        <taxon>Clostridia</taxon>
        <taxon>Eubacteriales</taxon>
        <taxon>Acutalibacteraceae</taxon>
        <taxon>Acutalibacter</taxon>
    </lineage>
</organism>
<comment type="caution">
    <text evidence="3">The sequence shown here is derived from an EMBL/GenBank/DDBJ whole genome shotgun (WGS) entry which is preliminary data.</text>
</comment>
<feature type="compositionally biased region" description="Basic and acidic residues" evidence="1">
    <location>
        <begin position="400"/>
        <end position="414"/>
    </location>
</feature>
<dbReference type="Pfam" id="PF11997">
    <property type="entry name" value="DUF3492"/>
    <property type="match status" value="1"/>
</dbReference>